<dbReference type="EMBL" id="CP054564">
    <property type="protein sequence ID" value="QKQ37163.1"/>
    <property type="molecule type" value="Genomic_DNA"/>
</dbReference>
<protein>
    <submittedName>
        <fullName evidence="2">Glycosyltransferase</fullName>
    </submittedName>
</protein>
<name>A0A6N0IQU9_ECOLX</name>
<organism evidence="2">
    <name type="scientific">Escherichia coli</name>
    <dbReference type="NCBI Taxonomy" id="562"/>
    <lineage>
        <taxon>Bacteria</taxon>
        <taxon>Pseudomonadati</taxon>
        <taxon>Pseudomonadota</taxon>
        <taxon>Gammaproteobacteria</taxon>
        <taxon>Enterobacterales</taxon>
        <taxon>Enterobacteriaceae</taxon>
        <taxon>Escherichia</taxon>
    </lineage>
</organism>
<accession>A0A6N0IQU9</accession>
<gene>
    <name evidence="2" type="ORF">HPE44_22480</name>
</gene>
<evidence type="ECO:0000313" key="2">
    <source>
        <dbReference type="EMBL" id="QKQ37163.1"/>
    </source>
</evidence>
<dbReference type="Gene3D" id="3.40.50.2000">
    <property type="entry name" value="Glycogen Phosphorylase B"/>
    <property type="match status" value="1"/>
</dbReference>
<dbReference type="SUPFAM" id="SSF53756">
    <property type="entry name" value="UDP-Glycosyltransferase/glycogen phosphorylase"/>
    <property type="match status" value="1"/>
</dbReference>
<dbReference type="Pfam" id="PF00534">
    <property type="entry name" value="Glycos_transf_1"/>
    <property type="match status" value="1"/>
</dbReference>
<dbReference type="InterPro" id="IPR001296">
    <property type="entry name" value="Glyco_trans_1"/>
</dbReference>
<proteinExistence type="predicted"/>
<dbReference type="AlphaFoldDB" id="A0A6N0IQU9"/>
<keyword evidence="2" id="KW-0808">Transferase</keyword>
<feature type="domain" description="Glycosyl transferase family 1" evidence="1">
    <location>
        <begin position="2"/>
        <end position="60"/>
    </location>
</feature>
<reference evidence="2" key="1">
    <citation type="submission" date="2020-05" db="EMBL/GenBank/DDBJ databases">
        <title>Title: F plasmids are the major carriers of antibiotic resistance genes in human-associated commensal E. coli.</title>
        <authorList>
            <person name="Stephens C."/>
            <person name="Arismendi T."/>
            <person name="Wright M."/>
            <person name="Hartman A."/>
            <person name="Gonzalez A."/>
            <person name="Gill M."/>
            <person name="Pandori M."/>
            <person name="Hess D."/>
        </authorList>
    </citation>
    <scope>NUCLEOTIDE SEQUENCE</scope>
    <source>
        <strain evidence="2">SCU-478</strain>
    </source>
</reference>
<sequence length="61" mass="7044">MVSLGRIQKKKGFDILIKSFTNLLNDFPESILVIAGPDEGEKKTFFDLIAKNKMQDNIFYY</sequence>
<dbReference type="GO" id="GO:0016757">
    <property type="term" value="F:glycosyltransferase activity"/>
    <property type="evidence" value="ECO:0007669"/>
    <property type="project" value="InterPro"/>
</dbReference>
<evidence type="ECO:0000259" key="1">
    <source>
        <dbReference type="Pfam" id="PF00534"/>
    </source>
</evidence>